<protein>
    <submittedName>
        <fullName evidence="1">Uncharacterized protein</fullName>
    </submittedName>
</protein>
<dbReference type="EMBL" id="ON755185">
    <property type="protein sequence ID" value="UVF61581.1"/>
    <property type="molecule type" value="Genomic_DNA"/>
</dbReference>
<proteinExistence type="predicted"/>
<gene>
    <name evidence="1" type="primary">60</name>
    <name evidence="1" type="ORF">SEA_GENAMY16_60</name>
</gene>
<accession>A0A9E7Q5L0</accession>
<organism evidence="1 2">
    <name type="scientific">Gordonia phage Genamy16</name>
    <dbReference type="NCBI Taxonomy" id="2926104"/>
    <lineage>
        <taxon>Viruses</taxon>
        <taxon>Duplodnaviria</taxon>
        <taxon>Heunggongvirae</taxon>
        <taxon>Uroviricota</taxon>
        <taxon>Caudoviricetes</taxon>
        <taxon>Dovevirinae</taxon>
        <taxon>Lambovirus</taxon>
        <taxon>Lambovirus genamy16</taxon>
    </lineage>
</organism>
<sequence length="41" mass="4868">MMSDEWVDDFLEAAYEDANGGLVDTSREYDDEDFWDWEGNE</sequence>
<keyword evidence="2" id="KW-1185">Reference proteome</keyword>
<evidence type="ECO:0000313" key="1">
    <source>
        <dbReference type="EMBL" id="UVF61581.1"/>
    </source>
</evidence>
<dbReference type="Proteomes" id="UP001059757">
    <property type="component" value="Segment"/>
</dbReference>
<reference evidence="1 2" key="1">
    <citation type="submission" date="2022-06" db="EMBL/GenBank/DDBJ databases">
        <authorList>
            <person name="Ballarin S.Y."/>
            <person name="Balusa N.G."/>
            <person name="Caballero S.M."/>
            <person name="Chan J."/>
            <person name="Farez M.P."/>
            <person name="Guillen-Tapia A."/>
            <person name="Pierre-Louis N.T."/>
            <person name="Polishuk V.D."/>
            <person name="Soni B."/>
            <person name="Torruellas Garcia J."/>
            <person name="Crump K.E."/>
            <person name="Garlena R.A."/>
            <person name="Russell D.A."/>
            <person name="Jacobs-Sera D."/>
            <person name="Hatfull G.F."/>
        </authorList>
    </citation>
    <scope>NUCLEOTIDE SEQUENCE [LARGE SCALE GENOMIC DNA]</scope>
</reference>
<evidence type="ECO:0000313" key="2">
    <source>
        <dbReference type="Proteomes" id="UP001059757"/>
    </source>
</evidence>
<name>A0A9E7Q5L0_9CAUD</name>